<feature type="binding site" evidence="16">
    <location>
        <position position="236"/>
    </location>
    <ligand>
        <name>Ca(2+)</name>
        <dbReference type="ChEBI" id="CHEBI:29108"/>
    </ligand>
</feature>
<feature type="region of interest" description="Disordered" evidence="18">
    <location>
        <begin position="678"/>
        <end position="707"/>
    </location>
</feature>
<feature type="domain" description="Ion transport" evidence="20">
    <location>
        <begin position="738"/>
        <end position="1019"/>
    </location>
</feature>
<dbReference type="GO" id="GO:0019722">
    <property type="term" value="P:calcium-mediated signaling"/>
    <property type="evidence" value="ECO:0007669"/>
    <property type="project" value="UniProtKB-ARBA"/>
</dbReference>
<dbReference type="GO" id="GO:0050906">
    <property type="term" value="P:detection of stimulus involved in sensory perception"/>
    <property type="evidence" value="ECO:0007669"/>
    <property type="project" value="UniProtKB-ARBA"/>
</dbReference>
<keyword evidence="22" id="KW-1185">Reference proteome</keyword>
<evidence type="ECO:0000256" key="18">
    <source>
        <dbReference type="SAM" id="MobiDB-lite"/>
    </source>
</evidence>
<evidence type="ECO:0000256" key="16">
    <source>
        <dbReference type="PIRSR" id="PIRSR602077-1"/>
    </source>
</evidence>
<feature type="domain" description="Ion transport" evidence="20">
    <location>
        <begin position="1067"/>
        <end position="1216"/>
    </location>
</feature>
<dbReference type="GO" id="GO:0009582">
    <property type="term" value="P:detection of abiotic stimulus"/>
    <property type="evidence" value="ECO:0007669"/>
    <property type="project" value="UniProtKB-ARBA"/>
</dbReference>
<feature type="transmembrane region" description="Helical" evidence="19">
    <location>
        <begin position="737"/>
        <end position="756"/>
    </location>
</feature>
<keyword evidence="3" id="KW-0597">Phosphoprotein</keyword>
<feature type="transmembrane region" description="Helical" evidence="19">
    <location>
        <begin position="876"/>
        <end position="898"/>
    </location>
</feature>
<keyword evidence="7 16" id="KW-0479">Metal-binding</keyword>
<feature type="transmembrane region" description="Helical" evidence="19">
    <location>
        <begin position="412"/>
        <end position="431"/>
    </location>
</feature>
<feature type="transmembrane region" description="Helical" evidence="19">
    <location>
        <begin position="443"/>
        <end position="463"/>
    </location>
</feature>
<feature type="domain" description="Ion transport" evidence="20">
    <location>
        <begin position="4"/>
        <end position="287"/>
    </location>
</feature>
<organism evidence="21 22">
    <name type="scientific">Henosepilachna vigintioctopunctata</name>
    <dbReference type="NCBI Taxonomy" id="420089"/>
    <lineage>
        <taxon>Eukaryota</taxon>
        <taxon>Metazoa</taxon>
        <taxon>Ecdysozoa</taxon>
        <taxon>Arthropoda</taxon>
        <taxon>Hexapoda</taxon>
        <taxon>Insecta</taxon>
        <taxon>Pterygota</taxon>
        <taxon>Neoptera</taxon>
        <taxon>Endopterygota</taxon>
        <taxon>Coleoptera</taxon>
        <taxon>Polyphaga</taxon>
        <taxon>Cucujiformia</taxon>
        <taxon>Coccinelloidea</taxon>
        <taxon>Coccinellidae</taxon>
        <taxon>Epilachninae</taxon>
        <taxon>Epilachnini</taxon>
        <taxon>Henosepilachna</taxon>
    </lineage>
</organism>
<dbReference type="Gene3D" id="1.10.287.70">
    <property type="match status" value="4"/>
</dbReference>
<evidence type="ECO:0000256" key="7">
    <source>
        <dbReference type="ARBA" id="ARBA00022723"/>
    </source>
</evidence>
<evidence type="ECO:0000256" key="10">
    <source>
        <dbReference type="ARBA" id="ARBA00022882"/>
    </source>
</evidence>
<dbReference type="InterPro" id="IPR005446">
    <property type="entry name" value="VDCC_L_a1su"/>
</dbReference>
<dbReference type="GO" id="GO:0016324">
    <property type="term" value="C:apical plasma membrane"/>
    <property type="evidence" value="ECO:0007669"/>
    <property type="project" value="UniProtKB-ARBA"/>
</dbReference>
<feature type="transmembrane region" description="Helical" evidence="19">
    <location>
        <begin position="222"/>
        <end position="243"/>
    </location>
</feature>
<proteinExistence type="inferred from homology"/>
<sequence>MFTPFEYAVLSTIIANCVVLALEEHLPHSDKTNLAQKLEAVEVYFLGIFCVEASLKILALGFVLHRGSYLRNVWNIMDFFVVITGFLSMLPQEDIMDLRTLRAIRVLRPLKLVSGIPSLQVVLKSIIKAMAPLLQIGLLVLFAIVIFAIIGLEFYSGALHRTCYSLYDIDQVVKEGEVEVPCNTDNETLAINQGSNWCRDGNSVCLERWQGPNSGITSFDNIGYAMLTVFQCITMEGWTNILYQMNDAVGSMCNWMYFVPLIVLGSFFMLNLVLGVLSGEFAKEREKVENRQEFLKLRRQKELERELYGYVQWICKAEEVILAEERTTEEEKMHIMEARRRAAKKKKLKKMGKSKSTDTEEEEQEEDIGDDGFGKSSYLKSRVQGQSGCARFWRAEKRFRFAIRHLVKSQGFYWFVIVLVFFNTICVAIEYHGQPQFLTDFLYIAEYVFLGLFLTEMFVKIYALGPRIYFESAFNRFDCVVITGSIFEVIWSEVKGGSFGLSVLRALRLLRIFKVTKYWSSLRNLVISLLNSMRSIISLLFLLFLFILIFALLGMQLFGGEFNFEGGTPPTNFNTFAIALLTVFQILTGEDWNEVMYHGIVALGGPRDGGMIYSLYFIVLMLFGNYTLLNVFLAIAVDNLANAQELTAAEEEQAEENKEKQAQELEKEMEALQGDIGSNQRIDIPSSPVRRKKKKEEKPPEEEEEIIGPKPMLPYSSMFIFSPTNPIRRGAHWVVNLRYFDFFIMIVICLSSMALAAEDPINENSFRNHILDQFDYAFTCVFAVEMFLKIIDLGIILHPGSYLREFWNIMDAVVVICALCSIVFDLIYSEKSAASANLSTMKSLRVLRVLRPLKTIKRVPKLKAVFDCLVNSLKNVINILIVYILFQFIFAVIAVQLFNGKFFYCTDKSKITQATCQGNYFVFDDDSEVPRVEPRVWGPQSFYYDNVPLAMLTLFAVQTGEGWPQVLQNSMAATYIDQGPIQNYRIEMSIFYIIYFIVFPFFFVNIFVALIIITFQEQGEVELQSGEIDKNQKSCIDFTIQARPLERYMPNKRKSFKYKIWRVVVSTPFEYFIMLLIVFNTLLLMMKYHESPPLMSNILAAMNIIFTFLFLCETVLKLIAFGIKNFFKDPWNTFDFVTVIGSIVDAMVVEFGENSINVGFLRLFRAARLIKLLRQGYTIRILLWTFVQSFKALPYVCLLIAMLFFIYAIIGMQVFGNIKEIPGRI</sequence>
<comment type="subcellular location">
    <subcellularLocation>
        <location evidence="1 17">Membrane</location>
        <topology evidence="1 17">Multi-pass membrane protein</topology>
    </subcellularLocation>
</comment>
<dbReference type="GO" id="GO:0008331">
    <property type="term" value="F:high voltage-gated calcium channel activity"/>
    <property type="evidence" value="ECO:0007669"/>
    <property type="project" value="TreeGrafter"/>
</dbReference>
<evidence type="ECO:0000313" key="22">
    <source>
        <dbReference type="Proteomes" id="UP001431783"/>
    </source>
</evidence>
<reference evidence="21 22" key="1">
    <citation type="submission" date="2023-03" db="EMBL/GenBank/DDBJ databases">
        <title>Genome insight into feeding habits of ladybird beetles.</title>
        <authorList>
            <person name="Li H.-S."/>
            <person name="Huang Y.-H."/>
            <person name="Pang H."/>
        </authorList>
    </citation>
    <scope>NUCLEOTIDE SEQUENCE [LARGE SCALE GENOMIC DNA]</scope>
    <source>
        <strain evidence="21">SYSU_2023b</strain>
        <tissue evidence="21">Whole body</tissue>
    </source>
</reference>
<keyword evidence="12" id="KW-0406">Ion transport</keyword>
<dbReference type="GO" id="GO:0045202">
    <property type="term" value="C:synapse"/>
    <property type="evidence" value="ECO:0007669"/>
    <property type="project" value="GOC"/>
</dbReference>
<dbReference type="InterPro" id="IPR005821">
    <property type="entry name" value="Ion_trans_dom"/>
</dbReference>
<evidence type="ECO:0000256" key="19">
    <source>
        <dbReference type="SAM" id="Phobius"/>
    </source>
</evidence>
<feature type="transmembrane region" description="Helical" evidence="19">
    <location>
        <begin position="255"/>
        <end position="277"/>
    </location>
</feature>
<dbReference type="GO" id="GO:0007268">
    <property type="term" value="P:chemical synaptic transmission"/>
    <property type="evidence" value="ECO:0007669"/>
    <property type="project" value="TreeGrafter"/>
</dbReference>
<feature type="transmembrane region" description="Helical" evidence="19">
    <location>
        <begin position="809"/>
        <end position="828"/>
    </location>
</feature>
<keyword evidence="8" id="KW-0677">Repeat</keyword>
<evidence type="ECO:0000313" key="21">
    <source>
        <dbReference type="EMBL" id="KAK9871165.1"/>
    </source>
</evidence>
<dbReference type="GO" id="GO:0042045">
    <property type="term" value="P:epithelial fluid transport"/>
    <property type="evidence" value="ECO:0007669"/>
    <property type="project" value="UniProtKB-ARBA"/>
</dbReference>
<protein>
    <recommendedName>
        <fullName evidence="17">Voltage-dependent L-type calcium channel subunit alpha</fullName>
    </recommendedName>
</protein>
<dbReference type="FunFam" id="1.20.120.350:FF:000011">
    <property type="entry name" value="Voltage-dependent N-type calcium channel subunit alpha"/>
    <property type="match status" value="1"/>
</dbReference>
<dbReference type="PRINTS" id="PR01630">
    <property type="entry name" value="LVDCCALPHA1"/>
</dbReference>
<feature type="transmembrane region" description="Helical" evidence="19">
    <location>
        <begin position="133"/>
        <end position="155"/>
    </location>
</feature>
<dbReference type="Gene3D" id="6.10.250.2500">
    <property type="match status" value="1"/>
</dbReference>
<feature type="transmembrane region" description="Helical" evidence="19">
    <location>
        <begin position="69"/>
        <end position="90"/>
    </location>
</feature>
<feature type="transmembrane region" description="Helical" evidence="19">
    <location>
        <begin position="990"/>
        <end position="1015"/>
    </location>
</feature>
<feature type="compositionally biased region" description="Basic residues" evidence="18">
    <location>
        <begin position="344"/>
        <end position="353"/>
    </location>
</feature>
<evidence type="ECO:0000256" key="5">
    <source>
        <dbReference type="ARBA" id="ARBA00022673"/>
    </source>
</evidence>
<evidence type="ECO:0000256" key="11">
    <source>
        <dbReference type="ARBA" id="ARBA00022989"/>
    </source>
</evidence>
<feature type="transmembrane region" description="Helical" evidence="19">
    <location>
        <begin position="1192"/>
        <end position="1215"/>
    </location>
</feature>
<evidence type="ECO:0000256" key="14">
    <source>
        <dbReference type="ARBA" id="ARBA00023180"/>
    </source>
</evidence>
<comment type="similarity">
    <text evidence="17">Belongs to the calcium channel alpha-1 subunit (TC 1.A.1.11) family.</text>
</comment>
<evidence type="ECO:0000256" key="15">
    <source>
        <dbReference type="ARBA" id="ARBA00023303"/>
    </source>
</evidence>
<dbReference type="AlphaFoldDB" id="A0AAW1TLN5"/>
<name>A0AAW1TLN5_9CUCU</name>
<dbReference type="GO" id="GO:0046872">
    <property type="term" value="F:metal ion binding"/>
    <property type="evidence" value="ECO:0007669"/>
    <property type="project" value="UniProtKB-KW"/>
</dbReference>
<dbReference type="GO" id="GO:0016322">
    <property type="term" value="P:neuron remodeling"/>
    <property type="evidence" value="ECO:0007669"/>
    <property type="project" value="UniProtKB-ARBA"/>
</dbReference>
<dbReference type="InterPro" id="IPR050599">
    <property type="entry name" value="VDCC_alpha-1_subunit"/>
</dbReference>
<dbReference type="Pfam" id="PF00520">
    <property type="entry name" value="Ion_trans"/>
    <property type="match status" value="4"/>
</dbReference>
<dbReference type="GO" id="GO:0098703">
    <property type="term" value="P:calcium ion import across plasma membrane"/>
    <property type="evidence" value="ECO:0007669"/>
    <property type="project" value="TreeGrafter"/>
</dbReference>
<keyword evidence="11 19" id="KW-1133">Transmembrane helix</keyword>
<dbReference type="GO" id="GO:0005891">
    <property type="term" value="C:voltage-gated calcium channel complex"/>
    <property type="evidence" value="ECO:0007669"/>
    <property type="project" value="InterPro"/>
</dbReference>
<evidence type="ECO:0000256" key="8">
    <source>
        <dbReference type="ARBA" id="ARBA00022737"/>
    </source>
</evidence>
<dbReference type="Gene3D" id="1.20.120.350">
    <property type="entry name" value="Voltage-gated potassium channels. Chain C"/>
    <property type="match status" value="4"/>
</dbReference>
<feature type="binding site" evidence="16">
    <location>
        <position position="590"/>
    </location>
    <ligand>
        <name>Ca(2+)</name>
        <dbReference type="ChEBI" id="CHEBI:29108"/>
    </ligand>
</feature>
<keyword evidence="4 17" id="KW-0109">Calcium transport</keyword>
<feature type="domain" description="Ion transport" evidence="20">
    <location>
        <begin position="411"/>
        <end position="646"/>
    </location>
</feature>
<comment type="function">
    <text evidence="17">Voltage-sensitive calcium channels (VSCC) mediate the entry of calcium ions into excitable cells and are also involved in a variety of calcium-dependent processes, including muscle contraction, hormone or neurotransmitter release, gene expression, cell motility, cell division and cell death.</text>
</comment>
<dbReference type="PANTHER" id="PTHR45628:SF7">
    <property type="entry name" value="VOLTAGE-DEPENDENT CALCIUM CHANNEL TYPE A SUBUNIT ALPHA-1"/>
    <property type="match status" value="1"/>
</dbReference>
<keyword evidence="5 17" id="KW-0107">Calcium channel</keyword>
<evidence type="ECO:0000256" key="6">
    <source>
        <dbReference type="ARBA" id="ARBA00022692"/>
    </source>
</evidence>
<feature type="region of interest" description="Disordered" evidence="18">
    <location>
        <begin position="344"/>
        <end position="370"/>
    </location>
</feature>
<keyword evidence="6 19" id="KW-0812">Transmembrane</keyword>
<dbReference type="FunFam" id="1.10.287.70:FF:000059">
    <property type="entry name" value="Voltage-dependent N-type calcium channel subunit alpha"/>
    <property type="match status" value="1"/>
</dbReference>
<feature type="compositionally biased region" description="Acidic residues" evidence="18">
    <location>
        <begin position="359"/>
        <end position="370"/>
    </location>
</feature>
<evidence type="ECO:0000256" key="4">
    <source>
        <dbReference type="ARBA" id="ARBA00022568"/>
    </source>
</evidence>
<feature type="transmembrane region" description="Helical" evidence="19">
    <location>
        <begin position="1098"/>
        <end position="1123"/>
    </location>
</feature>
<dbReference type="InterPro" id="IPR002077">
    <property type="entry name" value="VDCCAlpha1"/>
</dbReference>
<gene>
    <name evidence="21" type="ORF">WA026_011447</name>
</gene>
<dbReference type="Proteomes" id="UP001431783">
    <property type="component" value="Unassembled WGS sequence"/>
</dbReference>
<evidence type="ECO:0000256" key="2">
    <source>
        <dbReference type="ARBA" id="ARBA00022448"/>
    </source>
</evidence>
<keyword evidence="2" id="KW-0813">Transport</keyword>
<comment type="caution">
    <text evidence="21">The sequence shown here is derived from an EMBL/GenBank/DDBJ whole genome shotgun (WGS) entry which is preliminary data.</text>
</comment>
<dbReference type="FunFam" id="1.20.120.350:FF:000013">
    <property type="entry name" value="Voltage-dependent N-type calcium channel subunit alpha"/>
    <property type="match status" value="1"/>
</dbReference>
<dbReference type="PRINTS" id="PR00167">
    <property type="entry name" value="CACHANNEL"/>
</dbReference>
<accession>A0AAW1TLN5</accession>
<dbReference type="FunFam" id="1.10.287.70:FF:000007">
    <property type="entry name" value="Voltage-dependent L-type calcium channel subunit alpha"/>
    <property type="match status" value="1"/>
</dbReference>
<dbReference type="FunFam" id="1.20.120.350:FF:000001">
    <property type="entry name" value="Voltage-dependent L-type calcium channel subunit alpha"/>
    <property type="match status" value="1"/>
</dbReference>
<keyword evidence="10 17" id="KW-0851">Voltage-gated channel</keyword>
<dbReference type="PANTHER" id="PTHR45628">
    <property type="entry name" value="VOLTAGE-DEPENDENT CALCIUM CHANNEL TYPE A SUBUNIT ALPHA-1"/>
    <property type="match status" value="1"/>
</dbReference>
<feature type="transmembrane region" description="Helical" evidence="19">
    <location>
        <begin position="43"/>
        <end position="63"/>
    </location>
</feature>
<feature type="transmembrane region" description="Helical" evidence="19">
    <location>
        <begin position="776"/>
        <end position="797"/>
    </location>
</feature>
<dbReference type="FunFam" id="1.20.120.350:FF:000043">
    <property type="entry name" value="Voltage-dependent L-type calcium channel subunit alpha"/>
    <property type="match status" value="1"/>
</dbReference>
<feature type="transmembrane region" description="Helical" evidence="19">
    <location>
        <begin position="1060"/>
        <end position="1086"/>
    </location>
</feature>
<evidence type="ECO:0000256" key="3">
    <source>
        <dbReference type="ARBA" id="ARBA00022553"/>
    </source>
</evidence>
<evidence type="ECO:0000256" key="9">
    <source>
        <dbReference type="ARBA" id="ARBA00022837"/>
    </source>
</evidence>
<dbReference type="SUPFAM" id="SSF81324">
    <property type="entry name" value="Voltage-gated potassium channels"/>
    <property type="match status" value="4"/>
</dbReference>
<keyword evidence="9 16" id="KW-0106">Calcium</keyword>
<keyword evidence="14" id="KW-0325">Glycoprotein</keyword>
<feature type="binding site" evidence="16">
    <location>
        <position position="961"/>
    </location>
    <ligand>
        <name>Ca(2+)</name>
        <dbReference type="ChEBI" id="CHEBI:29108"/>
    </ligand>
</feature>
<dbReference type="GO" id="GO:0016323">
    <property type="term" value="C:basolateral plasma membrane"/>
    <property type="evidence" value="ECO:0007669"/>
    <property type="project" value="UniProtKB-ARBA"/>
</dbReference>
<evidence type="ECO:0000259" key="20">
    <source>
        <dbReference type="Pfam" id="PF00520"/>
    </source>
</evidence>
<feature type="transmembrane region" description="Helical" evidence="19">
    <location>
        <begin position="613"/>
        <end position="637"/>
    </location>
</feature>
<evidence type="ECO:0000256" key="13">
    <source>
        <dbReference type="ARBA" id="ARBA00023136"/>
    </source>
</evidence>
<dbReference type="GO" id="GO:0009581">
    <property type="term" value="P:detection of external stimulus"/>
    <property type="evidence" value="ECO:0007669"/>
    <property type="project" value="UniProtKB-ARBA"/>
</dbReference>
<evidence type="ECO:0000256" key="12">
    <source>
        <dbReference type="ARBA" id="ARBA00023065"/>
    </source>
</evidence>
<keyword evidence="15" id="KW-0407">Ion channel</keyword>
<keyword evidence="13 19" id="KW-0472">Membrane</keyword>
<feature type="transmembrane region" description="Helical" evidence="19">
    <location>
        <begin position="536"/>
        <end position="558"/>
    </location>
</feature>
<dbReference type="InterPro" id="IPR027359">
    <property type="entry name" value="Volt_channel_dom_sf"/>
</dbReference>
<evidence type="ECO:0000256" key="1">
    <source>
        <dbReference type="ARBA" id="ARBA00004141"/>
    </source>
</evidence>
<dbReference type="EMBL" id="JARQZJ010000005">
    <property type="protein sequence ID" value="KAK9871165.1"/>
    <property type="molecule type" value="Genomic_DNA"/>
</dbReference>
<evidence type="ECO:0000256" key="17">
    <source>
        <dbReference type="RuleBase" id="RU003808"/>
    </source>
</evidence>